<keyword evidence="1" id="KW-0472">Membrane</keyword>
<feature type="transmembrane region" description="Helical" evidence="1">
    <location>
        <begin position="136"/>
        <end position="156"/>
    </location>
</feature>
<gene>
    <name evidence="2" type="ORF">HSR6_1273</name>
</gene>
<keyword evidence="1" id="KW-0812">Transmembrane</keyword>
<dbReference type="EMBL" id="CP016804">
    <property type="protein sequence ID" value="APE95718.1"/>
    <property type="molecule type" value="Genomic_DNA"/>
</dbReference>
<dbReference type="Proteomes" id="UP000186165">
    <property type="component" value="Chromosome"/>
</dbReference>
<reference evidence="3" key="1">
    <citation type="submission" date="2016-08" db="EMBL/GenBank/DDBJ databases">
        <title>Discovery of first anaerobic lithoheterotrophic haloarchae widely represented in hypersaline habitats.</title>
        <authorList>
            <person name="Sorokin D.Y."/>
            <person name="Kublanov I.V."/>
            <person name="Roman P."/>
            <person name="Sinninghe Damste J.S."/>
            <person name="Golyshin P.N."/>
            <person name="Rojo D."/>
            <person name="Ciordia S."/>
            <person name="Mena Md.C."/>
            <person name="Ferrer M."/>
            <person name="Smedile F."/>
            <person name="Messina E."/>
            <person name="La Cono V."/>
            <person name="Yakimov M.M."/>
        </authorList>
    </citation>
    <scope>NUCLEOTIDE SEQUENCE [LARGE SCALE GENOMIC DNA]</scope>
    <source>
        <strain evidence="3">HSR6</strain>
    </source>
</reference>
<feature type="transmembrane region" description="Helical" evidence="1">
    <location>
        <begin position="42"/>
        <end position="60"/>
    </location>
</feature>
<dbReference type="Pfam" id="PF04307">
    <property type="entry name" value="YdjM"/>
    <property type="match status" value="1"/>
</dbReference>
<evidence type="ECO:0000256" key="1">
    <source>
        <dbReference type="SAM" id="Phobius"/>
    </source>
</evidence>
<name>A0A1J1AC50_9EURY</name>
<evidence type="ECO:0000313" key="3">
    <source>
        <dbReference type="Proteomes" id="UP000186165"/>
    </source>
</evidence>
<accession>A0A1J1AC50</accession>
<keyword evidence="1" id="KW-1133">Transmembrane helix</keyword>
<evidence type="ECO:0008006" key="4">
    <source>
        <dbReference type="Google" id="ProtNLM"/>
    </source>
</evidence>
<keyword evidence="3" id="KW-1185">Reference proteome</keyword>
<dbReference type="AlphaFoldDB" id="A0A1J1AC50"/>
<protein>
    <recommendedName>
        <fullName evidence="4">Membrane-bound metal-dependent hydrolase</fullName>
    </recommendedName>
</protein>
<proteinExistence type="predicted"/>
<evidence type="ECO:0000313" key="2">
    <source>
        <dbReference type="EMBL" id="APE95718.1"/>
    </source>
</evidence>
<dbReference type="InterPro" id="IPR007404">
    <property type="entry name" value="YdjM-like"/>
</dbReference>
<organism evidence="2 3">
    <name type="scientific">Halodesulfurarchaeum formicicum</name>
    <dbReference type="NCBI Taxonomy" id="1873524"/>
    <lineage>
        <taxon>Archaea</taxon>
        <taxon>Methanobacteriati</taxon>
        <taxon>Methanobacteriota</taxon>
        <taxon>Stenosarchaea group</taxon>
        <taxon>Halobacteria</taxon>
        <taxon>Halobacteriales</taxon>
        <taxon>Halobacteriaceae</taxon>
        <taxon>Halodesulfurarchaeum</taxon>
    </lineage>
</organism>
<dbReference type="KEGG" id="hhsr:HSR6_1273"/>
<sequence length="172" mass="18361">MRGRAAIAGGTLGVLVLGALAPDLVDKPLAWTLSILPSGRSLAHSLLTAGALGAGSVLLLRNPGRRRQAGVFLFGYVGHIVADAVPDLVAGDPEALFFWNWPFAPHPTLSNDYSFVGQLFELGDQLRLLVAGEFSALGWVGIELVFVLVVGLLWLFDGAPGCRCLKLDRHRH</sequence>